<evidence type="ECO:0000313" key="2">
    <source>
        <dbReference type="Proteomes" id="UP000803884"/>
    </source>
</evidence>
<evidence type="ECO:0000313" key="1">
    <source>
        <dbReference type="EMBL" id="KAL1587623.1"/>
    </source>
</evidence>
<dbReference type="InterPro" id="IPR018531">
    <property type="entry name" value="DUF1993"/>
</dbReference>
<dbReference type="Gene3D" id="1.20.120.450">
    <property type="entry name" value="dinb family like domain"/>
    <property type="match status" value="1"/>
</dbReference>
<sequence length="177" mass="19058">MPYALYEASIVPAKNSLESLTAILKKAEASEKAAEFPQTRLHPDMLPLAFQIHMITNLCQQAAARLTGAEPAAYENNLASFADFHARIAEVSALVAKADKKTVDAMDGEDVTIGFGPGKSVTLSAEGYVNGWVVPNLFFHMTTAYNIFRKEGVDLGKMDFLKPYVAGYVDLAAAGLA</sequence>
<dbReference type="SUPFAM" id="SSF109854">
    <property type="entry name" value="DinB/YfiT-like putative metalloenzymes"/>
    <property type="match status" value="1"/>
</dbReference>
<evidence type="ECO:0008006" key="3">
    <source>
        <dbReference type="Google" id="ProtNLM"/>
    </source>
</evidence>
<dbReference type="Pfam" id="PF09351">
    <property type="entry name" value="DUF1993"/>
    <property type="match status" value="1"/>
</dbReference>
<dbReference type="InterPro" id="IPR034660">
    <property type="entry name" value="DinB/YfiT-like"/>
</dbReference>
<dbReference type="PANTHER" id="PTHR36922">
    <property type="entry name" value="BLL2446 PROTEIN"/>
    <property type="match status" value="1"/>
</dbReference>
<dbReference type="AlphaFoldDB" id="A0AB34KSA0"/>
<dbReference type="Proteomes" id="UP000803884">
    <property type="component" value="Unassembled WGS sequence"/>
</dbReference>
<proteinExistence type="predicted"/>
<gene>
    <name evidence="1" type="ORF">WHR41_03656</name>
</gene>
<organism evidence="1 2">
    <name type="scientific">Cladosporium halotolerans</name>
    <dbReference type="NCBI Taxonomy" id="1052096"/>
    <lineage>
        <taxon>Eukaryota</taxon>
        <taxon>Fungi</taxon>
        <taxon>Dikarya</taxon>
        <taxon>Ascomycota</taxon>
        <taxon>Pezizomycotina</taxon>
        <taxon>Dothideomycetes</taxon>
        <taxon>Dothideomycetidae</taxon>
        <taxon>Cladosporiales</taxon>
        <taxon>Cladosporiaceae</taxon>
        <taxon>Cladosporium</taxon>
    </lineage>
</organism>
<reference evidence="1 2" key="1">
    <citation type="journal article" date="2020" name="Microbiol. Resour. Announc.">
        <title>Draft Genome Sequence of a Cladosporium Species Isolated from the Mesophotic Ascidian Didemnum maculosum.</title>
        <authorList>
            <person name="Gioti A."/>
            <person name="Siaperas R."/>
            <person name="Nikolaivits E."/>
            <person name="Le Goff G."/>
            <person name="Ouazzani J."/>
            <person name="Kotoulas G."/>
            <person name="Topakas E."/>
        </authorList>
    </citation>
    <scope>NUCLEOTIDE SEQUENCE [LARGE SCALE GENOMIC DNA]</scope>
    <source>
        <strain evidence="1 2">TM138-S3</strain>
    </source>
</reference>
<dbReference type="EMBL" id="JAAQHG020000009">
    <property type="protein sequence ID" value="KAL1587623.1"/>
    <property type="molecule type" value="Genomic_DNA"/>
</dbReference>
<dbReference type="GeneID" id="96005100"/>
<name>A0AB34KSA0_9PEZI</name>
<comment type="caution">
    <text evidence="1">The sequence shown here is derived from an EMBL/GenBank/DDBJ whole genome shotgun (WGS) entry which is preliminary data.</text>
</comment>
<dbReference type="RefSeq" id="XP_069230728.1">
    <property type="nucleotide sequence ID" value="XM_069372262.1"/>
</dbReference>
<keyword evidence="2" id="KW-1185">Reference proteome</keyword>
<accession>A0AB34KSA0</accession>
<protein>
    <recommendedName>
        <fullName evidence="3">DUF1993 domain-containing protein</fullName>
    </recommendedName>
</protein>
<dbReference type="PANTHER" id="PTHR36922:SF1">
    <property type="entry name" value="DUF1993 DOMAIN-CONTAINING PROTEIN"/>
    <property type="match status" value="1"/>
</dbReference>